<evidence type="ECO:0000256" key="4">
    <source>
        <dbReference type="ARBA" id="ARBA00022825"/>
    </source>
</evidence>
<reference evidence="8 9" key="1">
    <citation type="submission" date="2018-02" db="EMBL/GenBank/DDBJ databases">
        <title>Genomic Encyclopedia of Archaeal and Bacterial Type Strains, Phase II (KMG-II): from individual species to whole genera.</title>
        <authorList>
            <person name="Goeker M."/>
        </authorList>
    </citation>
    <scope>NUCLEOTIDE SEQUENCE [LARGE SCALE GENOMIC DNA]</scope>
    <source>
        <strain evidence="8 9">DSM 29526</strain>
    </source>
</reference>
<evidence type="ECO:0000313" key="9">
    <source>
        <dbReference type="Proteomes" id="UP000237662"/>
    </source>
</evidence>
<feature type="active site" description="Charge relay system" evidence="5">
    <location>
        <position position="355"/>
    </location>
</feature>
<proteinExistence type="inferred from homology"/>
<feature type="active site" description="Charge relay system" evidence="5">
    <location>
        <position position="522"/>
    </location>
</feature>
<name>A0A2S6I7Q2_9BACT</name>
<dbReference type="InterPro" id="IPR015500">
    <property type="entry name" value="Peptidase_S8_subtilisin-rel"/>
</dbReference>
<dbReference type="InterPro" id="IPR050131">
    <property type="entry name" value="Peptidase_S8_subtilisin-like"/>
</dbReference>
<dbReference type="GO" id="GO:0004252">
    <property type="term" value="F:serine-type endopeptidase activity"/>
    <property type="evidence" value="ECO:0007669"/>
    <property type="project" value="UniProtKB-UniRule"/>
</dbReference>
<keyword evidence="3 5" id="KW-0378">Hydrolase</keyword>
<dbReference type="Proteomes" id="UP000237662">
    <property type="component" value="Unassembled WGS sequence"/>
</dbReference>
<evidence type="ECO:0000256" key="3">
    <source>
        <dbReference type="ARBA" id="ARBA00022801"/>
    </source>
</evidence>
<dbReference type="EMBL" id="PTJC01000005">
    <property type="protein sequence ID" value="PPK87508.1"/>
    <property type="molecule type" value="Genomic_DNA"/>
</dbReference>
<protein>
    <submittedName>
        <fullName evidence="8">Subtilase family protein</fullName>
    </submittedName>
</protein>
<accession>A0A2S6I7Q2</accession>
<feature type="active site" description="Charge relay system" evidence="5">
    <location>
        <position position="306"/>
    </location>
</feature>
<evidence type="ECO:0000313" key="8">
    <source>
        <dbReference type="EMBL" id="PPK87508.1"/>
    </source>
</evidence>
<dbReference type="PANTHER" id="PTHR43806">
    <property type="entry name" value="PEPTIDASE S8"/>
    <property type="match status" value="1"/>
</dbReference>
<comment type="caution">
    <text evidence="8">The sequence shown here is derived from an EMBL/GenBank/DDBJ whole genome shotgun (WGS) entry which is preliminary data.</text>
</comment>
<feature type="domain" description="Peptidase S8/S53" evidence="7">
    <location>
        <begin position="300"/>
        <end position="544"/>
    </location>
</feature>
<keyword evidence="9" id="KW-1185">Reference proteome</keyword>
<feature type="region of interest" description="Disordered" evidence="6">
    <location>
        <begin position="1"/>
        <end position="24"/>
    </location>
</feature>
<dbReference type="SUPFAM" id="SSF52743">
    <property type="entry name" value="Subtilisin-like"/>
    <property type="match status" value="1"/>
</dbReference>
<dbReference type="PANTHER" id="PTHR43806:SF11">
    <property type="entry name" value="CEREVISIN-RELATED"/>
    <property type="match status" value="1"/>
</dbReference>
<dbReference type="RefSeq" id="WP_170067533.1">
    <property type="nucleotide sequence ID" value="NZ_PTJC01000005.1"/>
</dbReference>
<dbReference type="Pfam" id="PF00082">
    <property type="entry name" value="Peptidase_S8"/>
    <property type="match status" value="1"/>
</dbReference>
<evidence type="ECO:0000256" key="2">
    <source>
        <dbReference type="ARBA" id="ARBA00022670"/>
    </source>
</evidence>
<evidence type="ECO:0000256" key="5">
    <source>
        <dbReference type="PROSITE-ProRule" id="PRU01240"/>
    </source>
</evidence>
<keyword evidence="4 5" id="KW-0720">Serine protease</keyword>
<keyword evidence="2 5" id="KW-0645">Protease</keyword>
<evidence type="ECO:0000256" key="6">
    <source>
        <dbReference type="SAM" id="MobiDB-lite"/>
    </source>
</evidence>
<dbReference type="Gene3D" id="3.40.50.200">
    <property type="entry name" value="Peptidase S8/S53 domain"/>
    <property type="match status" value="1"/>
</dbReference>
<evidence type="ECO:0000259" key="7">
    <source>
        <dbReference type="Pfam" id="PF00082"/>
    </source>
</evidence>
<gene>
    <name evidence="8" type="ORF">CLV84_0451</name>
</gene>
<dbReference type="InterPro" id="IPR036852">
    <property type="entry name" value="Peptidase_S8/S53_dom_sf"/>
</dbReference>
<dbReference type="GO" id="GO:0006508">
    <property type="term" value="P:proteolysis"/>
    <property type="evidence" value="ECO:0007669"/>
    <property type="project" value="UniProtKB-KW"/>
</dbReference>
<dbReference type="AlphaFoldDB" id="A0A2S6I7Q2"/>
<dbReference type="PRINTS" id="PR00723">
    <property type="entry name" value="SUBTILISIN"/>
</dbReference>
<evidence type="ECO:0000256" key="1">
    <source>
        <dbReference type="ARBA" id="ARBA00011073"/>
    </source>
</evidence>
<sequence>MYTMTAYEKSTPRLTYSDPEQGEHPRLTRFDRLEDQAEGKPLPIHDDKPVARRYRVLMLPRTDAGEVFLHVYNTTQLGLRLRYYGLNRGGSIEPLPGCDEIGGVLSRLPLRLADGFDAYLVRFGIGLGKEDDQVKLGELDYFSVAAYAGKEPVSPGGIRLARPDRPKGEGDYLPFSHNGRSFQRLVISTCDPGEDIRSLAKATGLEMAETYFGKLGSVIAVGVPPGMSLNTGVDTTQVIRQKGHSGEGNVSEDYILNLFSPKEPTTARPGFTENTDEPADGATEFRPPHPQQFDCDQQPLTVALIDSGIDYGSANATHWKSTRYERGSDTEYITPGRYGYDFIRRQEEPIDEAPHGTYVAATVLNQYTAARPLQLLHMKVFGAEGIASYFGSLVSIYEATLAGAKVINMSWGFYQQEEPRALHCAIKTAADRGVFLVASAGNDTENLDAVPQWPAGFADDFPCNLVTVASYWYPDPSNPDPASIELTNISNYGQWEVPVAAFLTSPVPRFTTGETHFPVGTSISAPILAGQLANWLADNPAGSLSRFRKEFYRNTPSLASAVTRGSYLPHLAGSVEV</sequence>
<dbReference type="PROSITE" id="PS51892">
    <property type="entry name" value="SUBTILASE"/>
    <property type="match status" value="1"/>
</dbReference>
<dbReference type="InterPro" id="IPR000209">
    <property type="entry name" value="Peptidase_S8/S53_dom"/>
</dbReference>
<comment type="similarity">
    <text evidence="1 5">Belongs to the peptidase S8 family.</text>
</comment>
<organism evidence="8 9">
    <name type="scientific">Neolewinella xylanilytica</name>
    <dbReference type="NCBI Taxonomy" id="1514080"/>
    <lineage>
        <taxon>Bacteria</taxon>
        <taxon>Pseudomonadati</taxon>
        <taxon>Bacteroidota</taxon>
        <taxon>Saprospiria</taxon>
        <taxon>Saprospirales</taxon>
        <taxon>Lewinellaceae</taxon>
        <taxon>Neolewinella</taxon>
    </lineage>
</organism>